<keyword evidence="3 5" id="KW-0346">Stress response</keyword>
<dbReference type="EMBL" id="SRIO01000009">
    <property type="protein sequence ID" value="TFZ82487.1"/>
    <property type="molecule type" value="Genomic_DNA"/>
</dbReference>
<name>A0A4Z0F825_9GAMM</name>
<evidence type="ECO:0000259" key="6">
    <source>
        <dbReference type="Pfam" id="PF01628"/>
    </source>
</evidence>
<proteinExistence type="inferred from homology"/>
<dbReference type="InterPro" id="IPR023120">
    <property type="entry name" value="WHTH_transcript_rep_HrcA_IDD"/>
</dbReference>
<evidence type="ECO:0000256" key="1">
    <source>
        <dbReference type="ARBA" id="ARBA00022491"/>
    </source>
</evidence>
<keyword evidence="8" id="KW-1185">Reference proteome</keyword>
<dbReference type="GO" id="GO:0045892">
    <property type="term" value="P:negative regulation of DNA-templated transcription"/>
    <property type="evidence" value="ECO:0007669"/>
    <property type="project" value="UniProtKB-UniRule"/>
</dbReference>
<sequence length="350" mass="38593">MSTTTPHALSERAQVVLKTLIDRFIRDGEPVGSRTVARESGLDLSPASIRNALLDLEEQGFLQSPHTSAGRVPTVRGYRVFVDSLLTVQPLELAQLQLLERELSGGESVTRQQVLDTASRLLSGITHMAGVVTLPRREQLGLRHIEFLPLSDQRVLAVLVFEGQEVQNRILQVERSFSAAELQQASNYLNSLFTGKGVQQVRESLVEEMRRTRADMDTLMRTAVELASAVLDTPEEADYVIAGQSNLMDFKELSDIEKLRALFDAFTTKREMLHLLDQALEAQSAQIFIGEESGYHVLDNCSVVSAPYQVNGQVVGVLAVIGPTRMAYQRVIPIVDITARLLGTALNLGS</sequence>
<feature type="domain" description="Heat-inducible transcription repressor HrcA C-terminal" evidence="6">
    <location>
        <begin position="112"/>
        <end position="332"/>
    </location>
</feature>
<dbReference type="InterPro" id="IPR029016">
    <property type="entry name" value="GAF-like_dom_sf"/>
</dbReference>
<dbReference type="InterPro" id="IPR002571">
    <property type="entry name" value="HrcA"/>
</dbReference>
<protein>
    <recommendedName>
        <fullName evidence="5">Heat-inducible transcription repressor HrcA</fullName>
    </recommendedName>
</protein>
<dbReference type="PANTHER" id="PTHR34824">
    <property type="entry name" value="HEAT-INDUCIBLE TRANSCRIPTION REPRESSOR HRCA"/>
    <property type="match status" value="1"/>
</dbReference>
<dbReference type="InterPro" id="IPR021153">
    <property type="entry name" value="HrcA_C"/>
</dbReference>
<comment type="similarity">
    <text evidence="5">Belongs to the HrcA family.</text>
</comment>
<dbReference type="GO" id="GO:0003677">
    <property type="term" value="F:DNA binding"/>
    <property type="evidence" value="ECO:0007669"/>
    <property type="project" value="InterPro"/>
</dbReference>
<dbReference type="PANTHER" id="PTHR34824:SF1">
    <property type="entry name" value="HEAT-INDUCIBLE TRANSCRIPTION REPRESSOR HRCA"/>
    <property type="match status" value="1"/>
</dbReference>
<keyword evidence="4 5" id="KW-0804">Transcription</keyword>
<keyword evidence="2 5" id="KW-0805">Transcription regulation</keyword>
<dbReference type="InterPro" id="IPR036388">
    <property type="entry name" value="WH-like_DNA-bd_sf"/>
</dbReference>
<evidence type="ECO:0000256" key="4">
    <source>
        <dbReference type="ARBA" id="ARBA00023163"/>
    </source>
</evidence>
<evidence type="ECO:0000313" key="7">
    <source>
        <dbReference type="EMBL" id="TFZ82487.1"/>
    </source>
</evidence>
<dbReference type="Gene3D" id="1.10.10.10">
    <property type="entry name" value="Winged helix-like DNA-binding domain superfamily/Winged helix DNA-binding domain"/>
    <property type="match status" value="1"/>
</dbReference>
<reference evidence="7 8" key="1">
    <citation type="journal article" date="2019" name="ISME J.">
        <title>Candidatus Macondimonas diazotrophica, a novel gammaproteobacterial genus dominating crude-oil-contaminated coastal sediments.</title>
        <authorList>
            <person name="Karthikeyan S."/>
            <person name="Konstantinidis K."/>
        </authorList>
    </citation>
    <scope>NUCLEOTIDE SEQUENCE [LARGE SCALE GENOMIC DNA]</scope>
    <source>
        <strain evidence="7 8">KTK01</strain>
    </source>
</reference>
<evidence type="ECO:0000313" key="8">
    <source>
        <dbReference type="Proteomes" id="UP000297890"/>
    </source>
</evidence>
<accession>A0A4Z0F825</accession>
<dbReference type="SUPFAM" id="SSF55781">
    <property type="entry name" value="GAF domain-like"/>
    <property type="match status" value="1"/>
</dbReference>
<organism evidence="7 8">
    <name type="scientific">Candidatus Macondimonas diazotrophica</name>
    <dbReference type="NCBI Taxonomy" id="2305248"/>
    <lineage>
        <taxon>Bacteria</taxon>
        <taxon>Pseudomonadati</taxon>
        <taxon>Pseudomonadota</taxon>
        <taxon>Gammaproteobacteria</taxon>
        <taxon>Chromatiales</taxon>
        <taxon>Ectothiorhodospiraceae</taxon>
        <taxon>Candidatus Macondimonas</taxon>
    </lineage>
</organism>
<gene>
    <name evidence="5 7" type="primary">hrcA</name>
    <name evidence="7" type="ORF">E4680_08385</name>
</gene>
<keyword evidence="1 5" id="KW-0678">Repressor</keyword>
<dbReference type="Proteomes" id="UP000297890">
    <property type="component" value="Unassembled WGS sequence"/>
</dbReference>
<dbReference type="Gene3D" id="3.30.450.40">
    <property type="match status" value="1"/>
</dbReference>
<evidence type="ECO:0000256" key="2">
    <source>
        <dbReference type="ARBA" id="ARBA00023015"/>
    </source>
</evidence>
<comment type="caution">
    <text evidence="7">The sequence shown here is derived from an EMBL/GenBank/DDBJ whole genome shotgun (WGS) entry which is preliminary data.</text>
</comment>
<dbReference type="AlphaFoldDB" id="A0A4Z0F825"/>
<evidence type="ECO:0000256" key="3">
    <source>
        <dbReference type="ARBA" id="ARBA00023016"/>
    </source>
</evidence>
<dbReference type="RefSeq" id="WP_135281962.1">
    <property type="nucleotide sequence ID" value="NZ_SRIO01000009.1"/>
</dbReference>
<evidence type="ECO:0000256" key="5">
    <source>
        <dbReference type="HAMAP-Rule" id="MF_00081"/>
    </source>
</evidence>
<dbReference type="NCBIfam" id="TIGR00331">
    <property type="entry name" value="hrcA"/>
    <property type="match status" value="1"/>
</dbReference>
<dbReference type="OrthoDB" id="9783139at2"/>
<dbReference type="SUPFAM" id="SSF46785">
    <property type="entry name" value="Winged helix' DNA-binding domain"/>
    <property type="match status" value="1"/>
</dbReference>
<dbReference type="PIRSF" id="PIRSF005485">
    <property type="entry name" value="HrcA"/>
    <property type="match status" value="1"/>
</dbReference>
<dbReference type="Pfam" id="PF01628">
    <property type="entry name" value="HrcA"/>
    <property type="match status" value="1"/>
</dbReference>
<dbReference type="InterPro" id="IPR036390">
    <property type="entry name" value="WH_DNA-bd_sf"/>
</dbReference>
<dbReference type="Gene3D" id="3.30.390.60">
    <property type="entry name" value="Heat-inducible transcription repressor hrca homolog, domain 3"/>
    <property type="match status" value="1"/>
</dbReference>
<comment type="function">
    <text evidence="5">Negative regulator of class I heat shock genes (grpE-dnaK-dnaJ and groELS operons). Prevents heat-shock induction of these operons.</text>
</comment>
<dbReference type="HAMAP" id="MF_00081">
    <property type="entry name" value="HrcA"/>
    <property type="match status" value="1"/>
</dbReference>